<dbReference type="InterPro" id="IPR050490">
    <property type="entry name" value="Bact_solute-bd_prot1"/>
</dbReference>
<dbReference type="Gene3D" id="3.40.190.10">
    <property type="entry name" value="Periplasmic binding protein-like II"/>
    <property type="match status" value="1"/>
</dbReference>
<organism evidence="3 4">
    <name type="scientific">candidate division WWE3 bacterium</name>
    <dbReference type="NCBI Taxonomy" id="2053526"/>
    <lineage>
        <taxon>Bacteria</taxon>
        <taxon>Katanobacteria</taxon>
    </lineage>
</organism>
<evidence type="ECO:0000313" key="4">
    <source>
        <dbReference type="Proteomes" id="UP000714817"/>
    </source>
</evidence>
<sequence>MLLPIISLFLAGCTIQDLPVIGGLFGGGGKTTEPVTLVFWGLWEDSGVMNVLIQKYQEQNPNVTINYEDRSIMTTVDYKERIFTRSQQSSGIDLALVHNTWVPDLVTLLAPMPKNLMDVSQYTTSYYPVAAQSAVFDGEIYAVPAYYDGLVLVYNKKHFKEIGQNFPPTAWEEFRRLAIELTVRGPDGELKRGGAAIGTAKNIDHSTDIVGLMMAQAGIAVPEQMDTKPAQDALTFYTNFAKVDKVWSEAMPNATEAFTKEQASMIFVPTWQILDILKAMPNINDVGVAAVPQALIDNPVSWGSFWMYAVPSNSTNSAVAWDFINFLAQPEQQQLYFSEASKIRAFGPPYSAVSLKDTVANPYITPVLDSAPFAKSSEIAGRAGNRRQADALNTSIEEVLSGASAKDALSRAKVEIEK</sequence>
<reference evidence="3" key="2">
    <citation type="journal article" date="2021" name="Microbiome">
        <title>Successional dynamics and alternative stable states in a saline activated sludge microbial community over 9 years.</title>
        <authorList>
            <person name="Wang Y."/>
            <person name="Ye J."/>
            <person name="Ju F."/>
            <person name="Liu L."/>
            <person name="Boyd J.A."/>
            <person name="Deng Y."/>
            <person name="Parks D.H."/>
            <person name="Jiang X."/>
            <person name="Yin X."/>
            <person name="Woodcroft B.J."/>
            <person name="Tyson G.W."/>
            <person name="Hugenholtz P."/>
            <person name="Polz M.F."/>
            <person name="Zhang T."/>
        </authorList>
    </citation>
    <scope>NUCLEOTIDE SEQUENCE</scope>
    <source>
        <strain evidence="3">HKST-UBA80</strain>
    </source>
</reference>
<dbReference type="Proteomes" id="UP000714817">
    <property type="component" value="Unassembled WGS sequence"/>
</dbReference>
<comment type="similarity">
    <text evidence="1">Belongs to the bacterial solute-binding protein 1 family.</text>
</comment>
<reference evidence="3" key="1">
    <citation type="submission" date="2020-04" db="EMBL/GenBank/DDBJ databases">
        <authorList>
            <person name="Zhang T."/>
        </authorList>
    </citation>
    <scope>NUCLEOTIDE SEQUENCE</scope>
    <source>
        <strain evidence="3">HKST-UBA80</strain>
    </source>
</reference>
<accession>A0A955E1D7</accession>
<evidence type="ECO:0000256" key="1">
    <source>
        <dbReference type="ARBA" id="ARBA00008520"/>
    </source>
</evidence>
<evidence type="ECO:0000256" key="2">
    <source>
        <dbReference type="ARBA" id="ARBA00022448"/>
    </source>
</evidence>
<dbReference type="AlphaFoldDB" id="A0A955E1D7"/>
<name>A0A955E1D7_UNCKA</name>
<dbReference type="PANTHER" id="PTHR43649:SF29">
    <property type="entry name" value="OSMOPROTECTIVE COMPOUNDS-BINDING PROTEIN GGTB"/>
    <property type="match status" value="1"/>
</dbReference>
<dbReference type="EMBL" id="JAGQNY010000007">
    <property type="protein sequence ID" value="MCA9302160.1"/>
    <property type="molecule type" value="Genomic_DNA"/>
</dbReference>
<evidence type="ECO:0000313" key="3">
    <source>
        <dbReference type="EMBL" id="MCA9302160.1"/>
    </source>
</evidence>
<keyword evidence="2" id="KW-0813">Transport</keyword>
<proteinExistence type="inferred from homology"/>
<protein>
    <submittedName>
        <fullName evidence="3">Extracellular solute-binding protein</fullName>
    </submittedName>
</protein>
<dbReference type="InterPro" id="IPR006059">
    <property type="entry name" value="SBP"/>
</dbReference>
<dbReference type="Pfam" id="PF01547">
    <property type="entry name" value="SBP_bac_1"/>
    <property type="match status" value="1"/>
</dbReference>
<dbReference type="PANTHER" id="PTHR43649">
    <property type="entry name" value="ARABINOSE-BINDING PROTEIN-RELATED"/>
    <property type="match status" value="1"/>
</dbReference>
<comment type="caution">
    <text evidence="3">The sequence shown here is derived from an EMBL/GenBank/DDBJ whole genome shotgun (WGS) entry which is preliminary data.</text>
</comment>
<gene>
    <name evidence="3" type="ORF">KDA10_02240</name>
</gene>
<dbReference type="SUPFAM" id="SSF53850">
    <property type="entry name" value="Periplasmic binding protein-like II"/>
    <property type="match status" value="1"/>
</dbReference>